<proteinExistence type="predicted"/>
<gene>
    <name evidence="2" type="ORF">CAOG_000540</name>
</gene>
<dbReference type="EMBL" id="KE346360">
    <property type="protein sequence ID" value="KJE88975.1"/>
    <property type="molecule type" value="Genomic_DNA"/>
</dbReference>
<reference evidence="3" key="1">
    <citation type="submission" date="2011-02" db="EMBL/GenBank/DDBJ databases">
        <title>The Genome Sequence of Capsaspora owczarzaki ATCC 30864.</title>
        <authorList>
            <person name="Russ C."/>
            <person name="Cuomo C."/>
            <person name="Burger G."/>
            <person name="Gray M.W."/>
            <person name="Holland P.W.H."/>
            <person name="King N."/>
            <person name="Lang F.B.F."/>
            <person name="Roger A.J."/>
            <person name="Ruiz-Trillo I."/>
            <person name="Young S.K."/>
            <person name="Zeng Q."/>
            <person name="Gargeya S."/>
            <person name="Alvarado L."/>
            <person name="Berlin A."/>
            <person name="Chapman S.B."/>
            <person name="Chen Z."/>
            <person name="Freedman E."/>
            <person name="Gellesch M."/>
            <person name="Goldberg J."/>
            <person name="Griggs A."/>
            <person name="Gujja S."/>
            <person name="Heilman E."/>
            <person name="Heiman D."/>
            <person name="Howarth C."/>
            <person name="Mehta T."/>
            <person name="Neiman D."/>
            <person name="Pearson M."/>
            <person name="Roberts A."/>
            <person name="Saif S."/>
            <person name="Shea T."/>
            <person name="Shenoy N."/>
            <person name="Sisk P."/>
            <person name="Stolte C."/>
            <person name="Sykes S."/>
            <person name="White J."/>
            <person name="Yandava C."/>
            <person name="Haas B."/>
            <person name="Nusbaum C."/>
            <person name="Birren B."/>
        </authorList>
    </citation>
    <scope>NUCLEOTIDE SEQUENCE</scope>
    <source>
        <strain evidence="3">ATCC 30864</strain>
    </source>
</reference>
<organism evidence="2 3">
    <name type="scientific">Capsaspora owczarzaki (strain ATCC 30864)</name>
    <dbReference type="NCBI Taxonomy" id="595528"/>
    <lineage>
        <taxon>Eukaryota</taxon>
        <taxon>Filasterea</taxon>
        <taxon>Capsaspora</taxon>
    </lineage>
</organism>
<evidence type="ECO:0000313" key="3">
    <source>
        <dbReference type="Proteomes" id="UP000008743"/>
    </source>
</evidence>
<dbReference type="Proteomes" id="UP000008743">
    <property type="component" value="Unassembled WGS sequence"/>
</dbReference>
<evidence type="ECO:0000256" key="1">
    <source>
        <dbReference type="SAM" id="MobiDB-lite"/>
    </source>
</evidence>
<evidence type="ECO:0000313" key="2">
    <source>
        <dbReference type="EMBL" id="KJE88975.1"/>
    </source>
</evidence>
<dbReference type="InParanoid" id="A0A0D2WHA7"/>
<name>A0A0D2WHA7_CAPO3</name>
<protein>
    <submittedName>
        <fullName evidence="2">Uncharacterized protein</fullName>
    </submittedName>
</protein>
<feature type="region of interest" description="Disordered" evidence="1">
    <location>
        <begin position="1"/>
        <end position="33"/>
    </location>
</feature>
<dbReference type="AlphaFoldDB" id="A0A0D2WHA7"/>
<sequence>MPVSQSSAPLGNAFSTYRSTDEVSTPGSSRRSSIVSELADGAHHHHSHPLQLLHQLQQQAASLSQHTNTHDDVDQLALAALWSDFGLENERLGEQADAGSMTSAAPHGGNTATISMSASTATTSSSLASQSGLLHTLAEEDDLNLASLASANRMSLDSFKELAPEATPISSSSSVAAHDHSFSSSASLARLHAANSASSPIAAHSVVVAPNANSNLATTLGNSGIGSNTHTHTFEALQDRYELLSTPLLLDSTTTATSEQQQDESSPITSLQDGVKRVRLSADEDFLRGVAATFNVANEQSHFSFGMLDEDLGGPERSH</sequence>
<keyword evidence="3" id="KW-1185">Reference proteome</keyword>
<accession>A0A0D2WHA7</accession>